<feature type="signal peptide" evidence="1">
    <location>
        <begin position="1"/>
        <end position="21"/>
    </location>
</feature>
<evidence type="ECO:0000313" key="2">
    <source>
        <dbReference type="EMBL" id="MDO1558661.1"/>
    </source>
</evidence>
<name>A0ABT8SJU4_9CAUL</name>
<protein>
    <submittedName>
        <fullName evidence="2">Uncharacterized protein</fullName>
    </submittedName>
</protein>
<keyword evidence="3" id="KW-1185">Reference proteome</keyword>
<evidence type="ECO:0000256" key="1">
    <source>
        <dbReference type="SAM" id="SignalP"/>
    </source>
</evidence>
<accession>A0ABT8SJU4</accession>
<reference evidence="2" key="1">
    <citation type="submission" date="2023-07" db="EMBL/GenBank/DDBJ databases">
        <title>Brevundimonas soil sp. nov., isolated from the soil of chemical plant.</title>
        <authorList>
            <person name="Wu N."/>
        </authorList>
    </citation>
    <scope>NUCLEOTIDE SEQUENCE</scope>
    <source>
        <strain evidence="2">XZ-24</strain>
    </source>
</reference>
<dbReference type="RefSeq" id="WP_302109064.1">
    <property type="nucleotide sequence ID" value="NZ_JAUKTR010000001.1"/>
</dbReference>
<dbReference type="Proteomes" id="UP001169063">
    <property type="component" value="Unassembled WGS sequence"/>
</dbReference>
<evidence type="ECO:0000313" key="3">
    <source>
        <dbReference type="Proteomes" id="UP001169063"/>
    </source>
</evidence>
<comment type="caution">
    <text evidence="2">The sequence shown here is derived from an EMBL/GenBank/DDBJ whole genome shotgun (WGS) entry which is preliminary data.</text>
</comment>
<feature type="chain" id="PRO_5045055186" evidence="1">
    <location>
        <begin position="22"/>
        <end position="203"/>
    </location>
</feature>
<sequence>MRWSGLIALAAAVLAGAAAQAEEWARLETGDRATRWGINPSSIRTEAYGPTRAWFIRAIPPVGEDSPDYRLSLEAFDCERYVRLTETVVDYRMESYGEFAGERRNPGDREELVPNTVGYALMEAACSGRGQGPRSWSERDFVEAFRRDWTAQNYSNSPPYGVGDLAPPCSTRSWDCEVWEREWRGRGLAEGVTVAPSGRIMAN</sequence>
<keyword evidence="1" id="KW-0732">Signal</keyword>
<gene>
    <name evidence="2" type="ORF">Q0812_04365</name>
</gene>
<organism evidence="2 3">
    <name type="scientific">Peiella sedimenti</name>
    <dbReference type="NCBI Taxonomy" id="3061083"/>
    <lineage>
        <taxon>Bacteria</taxon>
        <taxon>Pseudomonadati</taxon>
        <taxon>Pseudomonadota</taxon>
        <taxon>Alphaproteobacteria</taxon>
        <taxon>Caulobacterales</taxon>
        <taxon>Caulobacteraceae</taxon>
        <taxon>Peiella</taxon>
    </lineage>
</organism>
<proteinExistence type="predicted"/>
<dbReference type="EMBL" id="JAUKTR010000001">
    <property type="protein sequence ID" value="MDO1558661.1"/>
    <property type="molecule type" value="Genomic_DNA"/>
</dbReference>